<dbReference type="InterPro" id="IPR011006">
    <property type="entry name" value="CheY-like_superfamily"/>
</dbReference>
<dbReference type="GO" id="GO:0003677">
    <property type="term" value="F:DNA binding"/>
    <property type="evidence" value="ECO:0007669"/>
    <property type="project" value="UniProtKB-KW"/>
</dbReference>
<feature type="domain" description="Response regulatory" evidence="5">
    <location>
        <begin position="1"/>
        <end position="115"/>
    </location>
</feature>
<dbReference type="InterPro" id="IPR058245">
    <property type="entry name" value="NreC/VraR/RcsB-like_REC"/>
</dbReference>
<dbReference type="EMBL" id="CASHTH010003180">
    <property type="protein sequence ID" value="CAI8041322.1"/>
    <property type="molecule type" value="Genomic_DNA"/>
</dbReference>
<accession>A0AA35X8B0</accession>
<evidence type="ECO:0000256" key="3">
    <source>
        <dbReference type="PROSITE-ProRule" id="PRU00169"/>
    </source>
</evidence>
<dbReference type="PROSITE" id="PS50043">
    <property type="entry name" value="HTH_LUXR_2"/>
    <property type="match status" value="1"/>
</dbReference>
<dbReference type="PANTHER" id="PTHR43214">
    <property type="entry name" value="TWO-COMPONENT RESPONSE REGULATOR"/>
    <property type="match status" value="1"/>
</dbReference>
<dbReference type="InterPro" id="IPR001789">
    <property type="entry name" value="Sig_transdc_resp-reg_receiver"/>
</dbReference>
<dbReference type="PROSITE" id="PS50110">
    <property type="entry name" value="RESPONSE_REGULATORY"/>
    <property type="match status" value="1"/>
</dbReference>
<dbReference type="PANTHER" id="PTHR43214:SF43">
    <property type="entry name" value="TWO-COMPONENT RESPONSE REGULATOR"/>
    <property type="match status" value="1"/>
</dbReference>
<evidence type="ECO:0000259" key="4">
    <source>
        <dbReference type="PROSITE" id="PS50043"/>
    </source>
</evidence>
<comment type="caution">
    <text evidence="6">The sequence shown here is derived from an EMBL/GenBank/DDBJ whole genome shotgun (WGS) entry which is preliminary data.</text>
</comment>
<dbReference type="SMART" id="SM00421">
    <property type="entry name" value="HTH_LUXR"/>
    <property type="match status" value="1"/>
</dbReference>
<reference evidence="6" key="1">
    <citation type="submission" date="2023-03" db="EMBL/GenBank/DDBJ databases">
        <authorList>
            <person name="Steffen K."/>
            <person name="Cardenas P."/>
        </authorList>
    </citation>
    <scope>NUCLEOTIDE SEQUENCE</scope>
</reference>
<dbReference type="InterPro" id="IPR000792">
    <property type="entry name" value="Tscrpt_reg_LuxR_C"/>
</dbReference>
<dbReference type="GO" id="GO:0006355">
    <property type="term" value="P:regulation of DNA-templated transcription"/>
    <property type="evidence" value="ECO:0007669"/>
    <property type="project" value="InterPro"/>
</dbReference>
<evidence type="ECO:0000259" key="5">
    <source>
        <dbReference type="PROSITE" id="PS50110"/>
    </source>
</evidence>
<keyword evidence="7" id="KW-1185">Reference proteome</keyword>
<gene>
    <name evidence="6" type="ORF">GBAR_LOCUS22977</name>
</gene>
<dbReference type="GO" id="GO:0000160">
    <property type="term" value="P:phosphorelay signal transduction system"/>
    <property type="evidence" value="ECO:0007669"/>
    <property type="project" value="InterPro"/>
</dbReference>
<evidence type="ECO:0000313" key="7">
    <source>
        <dbReference type="Proteomes" id="UP001174909"/>
    </source>
</evidence>
<protein>
    <submittedName>
        <fullName evidence="6">Transcriptional regulatory protein LiaR</fullName>
    </submittedName>
</protein>
<dbReference type="InterPro" id="IPR039420">
    <property type="entry name" value="WalR-like"/>
</dbReference>
<dbReference type="CDD" id="cd17535">
    <property type="entry name" value="REC_NarL-like"/>
    <property type="match status" value="1"/>
</dbReference>
<sequence length="215" mass="23169">MLVDDHEIVLEGLRDVLVGAGDFEVVGQASDGQMAVEMASDLHPDVVVMDLIMPVKNGIDSCREIMDELPNTRVLVLTMSTEQDAVVDSLAAGATGYLQKVCGRQEFLSAVRGVAAGEYRIPNDALRRVLAGVRSAPRPSGGSTLDSITVREREMLALFARGRSYAQIGEARGIRPVTVRNAIYSIQRKLGFANKQELVFWAVQNGLVDGGSEAP</sequence>
<dbReference type="SMART" id="SM00448">
    <property type="entry name" value="REC"/>
    <property type="match status" value="1"/>
</dbReference>
<dbReference type="Pfam" id="PF00196">
    <property type="entry name" value="GerE"/>
    <property type="match status" value="1"/>
</dbReference>
<dbReference type="CDD" id="cd06170">
    <property type="entry name" value="LuxR_C_like"/>
    <property type="match status" value="1"/>
</dbReference>
<dbReference type="PRINTS" id="PR00038">
    <property type="entry name" value="HTHLUXR"/>
</dbReference>
<dbReference type="SUPFAM" id="SSF46894">
    <property type="entry name" value="C-terminal effector domain of the bipartite response regulators"/>
    <property type="match status" value="1"/>
</dbReference>
<organism evidence="6 7">
    <name type="scientific">Geodia barretti</name>
    <name type="common">Barrett's horny sponge</name>
    <dbReference type="NCBI Taxonomy" id="519541"/>
    <lineage>
        <taxon>Eukaryota</taxon>
        <taxon>Metazoa</taxon>
        <taxon>Porifera</taxon>
        <taxon>Demospongiae</taxon>
        <taxon>Heteroscleromorpha</taxon>
        <taxon>Tetractinellida</taxon>
        <taxon>Astrophorina</taxon>
        <taxon>Geodiidae</taxon>
        <taxon>Geodia</taxon>
    </lineage>
</organism>
<keyword evidence="1 3" id="KW-0597">Phosphoprotein</keyword>
<dbReference type="InterPro" id="IPR016032">
    <property type="entry name" value="Sig_transdc_resp-reg_C-effctor"/>
</dbReference>
<dbReference type="Gene3D" id="3.40.50.2300">
    <property type="match status" value="1"/>
</dbReference>
<evidence type="ECO:0000256" key="1">
    <source>
        <dbReference type="ARBA" id="ARBA00022553"/>
    </source>
</evidence>
<name>A0AA35X8B0_GEOBA</name>
<evidence type="ECO:0000313" key="6">
    <source>
        <dbReference type="EMBL" id="CAI8041322.1"/>
    </source>
</evidence>
<dbReference type="Pfam" id="PF00072">
    <property type="entry name" value="Response_reg"/>
    <property type="match status" value="1"/>
</dbReference>
<feature type="modified residue" description="4-aspartylphosphate" evidence="3">
    <location>
        <position position="50"/>
    </location>
</feature>
<dbReference type="AlphaFoldDB" id="A0AA35X8B0"/>
<dbReference type="SUPFAM" id="SSF52172">
    <property type="entry name" value="CheY-like"/>
    <property type="match status" value="1"/>
</dbReference>
<feature type="domain" description="HTH luxR-type" evidence="4">
    <location>
        <begin position="141"/>
        <end position="206"/>
    </location>
</feature>
<proteinExistence type="predicted"/>
<evidence type="ECO:0000256" key="2">
    <source>
        <dbReference type="ARBA" id="ARBA00023125"/>
    </source>
</evidence>
<keyword evidence="2" id="KW-0238">DNA-binding</keyword>
<dbReference type="Proteomes" id="UP001174909">
    <property type="component" value="Unassembled WGS sequence"/>
</dbReference>